<dbReference type="Gene3D" id="2.160.20.10">
    <property type="entry name" value="Single-stranded right-handed beta-helix, Pectin lyase-like"/>
    <property type="match status" value="1"/>
</dbReference>
<dbReference type="SUPFAM" id="SSF51126">
    <property type="entry name" value="Pectin lyase-like"/>
    <property type="match status" value="1"/>
</dbReference>
<proteinExistence type="predicted"/>
<organism evidence="1">
    <name type="scientific">Escherichia coli</name>
    <dbReference type="NCBI Taxonomy" id="562"/>
    <lineage>
        <taxon>Bacteria</taxon>
        <taxon>Pseudomonadati</taxon>
        <taxon>Pseudomonadota</taxon>
        <taxon>Gammaproteobacteria</taxon>
        <taxon>Enterobacterales</taxon>
        <taxon>Enterobacteriaceae</taxon>
        <taxon>Escherichia</taxon>
    </lineage>
</organism>
<protein>
    <submittedName>
        <fullName evidence="1">Uncharacterized protein</fullName>
    </submittedName>
</protein>
<dbReference type="InterPro" id="IPR011050">
    <property type="entry name" value="Pectin_lyase_fold/virulence"/>
</dbReference>
<gene>
    <name evidence="1" type="ORF">G5609_08175</name>
</gene>
<sequence length="550" mass="62999">MKKIYIDHDEKYNGNGSLNSPFNTLEELYSLKIEHPVTILIKKGNIFRFSLIDLNGIFYNNTSEKSIMRSYGEGSNPVWITKSENNSHIHTNKIQNFTITNIDFYAHENGTQKPYIFGIPTGNQSGDCNLEISQCTFMGTSRSAHSDNGRIATIYLEVEDKRFNYVNKITIKNCHFNFVNSGIYIHGNTTPKSTNNNLGDSYKCYGIKIKSCSFTNIINAGILLVACASKNSNYDLKDEYTSGFENIYYSSYRTDVYNSEKDKLAEQAQWDAPIWFTLCNKIIGQYFSIHGSGLGHPDRMAIDFDYHCWDCIIRHGYTSNNSRNVMFISGPMARTIFKSKYSIDKPLDITDEEWYYTRRYGTGNNLYEQVISFNDGLMRDASSINPDSVKINANRYVYDCVIRNCAFIDTISSRNIFIIGAYPTDNNKCGPTTLTIEGCLFYWKFLETTCLINKETIPMINGLKKIIINNTIFYSERWTERLLNELGLFTINNVIVSDPRFKNLPIVPPVSLDAALEIFSMLYSPSFSHEPSKNILDNLFRRESNQTSNK</sequence>
<name>A0A6G4NIG7_ECOLX</name>
<dbReference type="AlphaFoldDB" id="A0A6G4NIG7"/>
<dbReference type="InterPro" id="IPR012334">
    <property type="entry name" value="Pectin_lyas_fold"/>
</dbReference>
<accession>A0A6G4NIG7</accession>
<dbReference type="RefSeq" id="WP_172699465.1">
    <property type="nucleotide sequence ID" value="NZ_JAAJSE010000008.1"/>
</dbReference>
<reference evidence="1" key="1">
    <citation type="submission" date="2020-02" db="EMBL/GenBank/DDBJ databases">
        <title>WGS of Carbapenem-Resistant Entrobacteriaceae.</title>
        <authorList>
            <person name="Tokajian S."/>
            <person name="El Chaar M."/>
            <person name="El Khoury M."/>
        </authorList>
    </citation>
    <scope>NUCLEOTIDE SEQUENCE</scope>
    <source>
        <strain evidence="1">ECM_49</strain>
    </source>
</reference>
<evidence type="ECO:0000313" key="1">
    <source>
        <dbReference type="EMBL" id="NGG67653.1"/>
    </source>
</evidence>
<dbReference type="EMBL" id="JAAJSE010000008">
    <property type="protein sequence ID" value="NGG67653.1"/>
    <property type="molecule type" value="Genomic_DNA"/>
</dbReference>
<comment type="caution">
    <text evidence="1">The sequence shown here is derived from an EMBL/GenBank/DDBJ whole genome shotgun (WGS) entry which is preliminary data.</text>
</comment>